<feature type="compositionally biased region" description="Low complexity" evidence="1">
    <location>
        <begin position="71"/>
        <end position="81"/>
    </location>
</feature>
<organism evidence="3 4">
    <name type="scientific">Lachnellula occidentalis</name>
    <dbReference type="NCBI Taxonomy" id="215460"/>
    <lineage>
        <taxon>Eukaryota</taxon>
        <taxon>Fungi</taxon>
        <taxon>Dikarya</taxon>
        <taxon>Ascomycota</taxon>
        <taxon>Pezizomycotina</taxon>
        <taxon>Leotiomycetes</taxon>
        <taxon>Helotiales</taxon>
        <taxon>Lachnaceae</taxon>
        <taxon>Lachnellula</taxon>
    </lineage>
</organism>
<dbReference type="NCBIfam" id="TIGR00296">
    <property type="entry name" value="TIGR00296 family protein"/>
    <property type="match status" value="1"/>
</dbReference>
<dbReference type="InterPro" id="IPR036071">
    <property type="entry name" value="AMMECR1_dom_sf"/>
</dbReference>
<dbReference type="PROSITE" id="PS51112">
    <property type="entry name" value="AMMECR1"/>
    <property type="match status" value="1"/>
</dbReference>
<dbReference type="Gene3D" id="3.30.700.20">
    <property type="entry name" value="Hypothetical protein ph0010, domain 1"/>
    <property type="match status" value="1"/>
</dbReference>
<dbReference type="SUPFAM" id="SSF143447">
    <property type="entry name" value="AMMECR1-like"/>
    <property type="match status" value="1"/>
</dbReference>
<dbReference type="InterPro" id="IPR002733">
    <property type="entry name" value="AMMECR1_domain"/>
</dbReference>
<keyword evidence="4" id="KW-1185">Reference proteome</keyword>
<reference evidence="3 4" key="1">
    <citation type="submission" date="2018-05" db="EMBL/GenBank/DDBJ databases">
        <title>Genome sequencing and assembly of the regulated plant pathogen Lachnellula willkommii and related sister species for the development of diagnostic species identification markers.</title>
        <authorList>
            <person name="Giroux E."/>
            <person name="Bilodeau G."/>
        </authorList>
    </citation>
    <scope>NUCLEOTIDE SEQUENCE [LARGE SCALE GENOMIC DNA]</scope>
    <source>
        <strain evidence="3 4">CBS 160.35</strain>
    </source>
</reference>
<sequence length="315" mass="34526">MATVEHCLYCFEVLSASLEKRTPMTLSQVQTSWAEYPKGLEEDSVSISSESEEPSISTHAAPRNPTLQRVSESGRSTPGSSSSGGSGSGSGTSSLGLESDVTTPSSNGSTPSFVPVGMQRKGSKQRSTITESPLFVTWNTISPTSQARHLRGCIGTFETQPLSTGLSSYTLHSALQDHRFSPITKGELPSLEVSVTLLTDFETCKGPMDWELGVHGIRISFYAKNRRFKHFQEDLECYTNDGFLSFGACYLPDVAVEQGWDKEETMVSLMRKAGWGGKKEKWTEVGDMTVTRFQGAAESVGWEEFEAWKTWVGKK</sequence>
<dbReference type="Pfam" id="PF01871">
    <property type="entry name" value="AMMECR1"/>
    <property type="match status" value="1"/>
</dbReference>
<dbReference type="InterPro" id="IPR027485">
    <property type="entry name" value="AMMECR1_N"/>
</dbReference>
<proteinExistence type="predicted"/>
<dbReference type="PANTHER" id="PTHR13016:SF0">
    <property type="entry name" value="AMME SYNDROME CANDIDATE GENE 1 PROTEIN"/>
    <property type="match status" value="1"/>
</dbReference>
<dbReference type="AlphaFoldDB" id="A0A8H8RCK0"/>
<evidence type="ECO:0000313" key="3">
    <source>
        <dbReference type="EMBL" id="TVY32687.1"/>
    </source>
</evidence>
<accession>A0A8H8RCK0</accession>
<evidence type="ECO:0000256" key="1">
    <source>
        <dbReference type="SAM" id="MobiDB-lite"/>
    </source>
</evidence>
<feature type="region of interest" description="Disordered" evidence="1">
    <location>
        <begin position="44"/>
        <end position="129"/>
    </location>
</feature>
<feature type="domain" description="AMMECR1" evidence="2">
    <location>
        <begin position="97"/>
        <end position="309"/>
    </location>
</feature>
<comment type="caution">
    <text evidence="3">The sequence shown here is derived from an EMBL/GenBank/DDBJ whole genome shotgun (WGS) entry which is preliminary data.</text>
</comment>
<dbReference type="PANTHER" id="PTHR13016">
    <property type="entry name" value="AMMECR1 HOMOLOG"/>
    <property type="match status" value="1"/>
</dbReference>
<dbReference type="OrthoDB" id="24630at2759"/>
<evidence type="ECO:0000259" key="2">
    <source>
        <dbReference type="PROSITE" id="PS51112"/>
    </source>
</evidence>
<feature type="compositionally biased region" description="Low complexity" evidence="1">
    <location>
        <begin position="45"/>
        <end position="57"/>
    </location>
</feature>
<gene>
    <name evidence="3" type="ORF">LOCC1_G008341</name>
</gene>
<name>A0A8H8RCK0_9HELO</name>
<dbReference type="InterPro" id="IPR023473">
    <property type="entry name" value="AMMECR1"/>
</dbReference>
<dbReference type="Proteomes" id="UP000443090">
    <property type="component" value="Unassembled WGS sequence"/>
</dbReference>
<protein>
    <recommendedName>
        <fullName evidence="2">AMMECR1 domain-containing protein</fullName>
    </recommendedName>
</protein>
<feature type="compositionally biased region" description="Polar residues" evidence="1">
    <location>
        <begin position="100"/>
        <end position="112"/>
    </location>
</feature>
<dbReference type="EMBL" id="QGMI01001606">
    <property type="protein sequence ID" value="TVY32687.1"/>
    <property type="molecule type" value="Genomic_DNA"/>
</dbReference>
<evidence type="ECO:0000313" key="4">
    <source>
        <dbReference type="Proteomes" id="UP000443090"/>
    </source>
</evidence>